<feature type="domain" description="Reverse transcriptase" evidence="1">
    <location>
        <begin position="290"/>
        <end position="442"/>
    </location>
</feature>
<dbReference type="PANTHER" id="PTHR33116">
    <property type="entry name" value="REVERSE TRANSCRIPTASE ZINC-BINDING DOMAIN-CONTAINING PROTEIN-RELATED-RELATED"/>
    <property type="match status" value="1"/>
</dbReference>
<organism evidence="2 3">
    <name type="scientific">Oryza sativa subsp. japonica</name>
    <name type="common">Rice</name>
    <dbReference type="NCBI Taxonomy" id="39947"/>
    <lineage>
        <taxon>Eukaryota</taxon>
        <taxon>Viridiplantae</taxon>
        <taxon>Streptophyta</taxon>
        <taxon>Embryophyta</taxon>
        <taxon>Tracheophyta</taxon>
        <taxon>Spermatophyta</taxon>
        <taxon>Magnoliopsida</taxon>
        <taxon>Liliopsida</taxon>
        <taxon>Poales</taxon>
        <taxon>Poaceae</taxon>
        <taxon>BOP clade</taxon>
        <taxon>Oryzoideae</taxon>
        <taxon>Oryzeae</taxon>
        <taxon>Oryzinae</taxon>
        <taxon>Oryza</taxon>
        <taxon>Oryza sativa</taxon>
    </lineage>
</organism>
<gene>
    <name evidence="2" type="primary">OSJNBa0053G10.20</name>
</gene>
<accession>Q7Y1N3</accession>
<dbReference type="SUPFAM" id="SSF56219">
    <property type="entry name" value="DNase I-like"/>
    <property type="match status" value="1"/>
</dbReference>
<name>Q7Y1N3_ORYSJ</name>
<evidence type="ECO:0000313" key="2">
    <source>
        <dbReference type="EMBL" id="AAP44599.1"/>
    </source>
</evidence>
<keyword evidence="2" id="KW-0548">Nucleotidyltransferase</keyword>
<evidence type="ECO:0000313" key="3">
    <source>
        <dbReference type="Proteomes" id="UP000000763"/>
    </source>
</evidence>
<dbReference type="SUPFAM" id="SSF56672">
    <property type="entry name" value="DNA/RNA polymerases"/>
    <property type="match status" value="1"/>
</dbReference>
<evidence type="ECO:0000259" key="1">
    <source>
        <dbReference type="Pfam" id="PF00078"/>
    </source>
</evidence>
<keyword evidence="2" id="KW-0808">Transferase</keyword>
<dbReference type="InterPro" id="IPR000477">
    <property type="entry name" value="RT_dom"/>
</dbReference>
<dbReference type="PANTHER" id="PTHR33116:SF87">
    <property type="entry name" value="OS01G0158850 PROTEIN"/>
    <property type="match status" value="1"/>
</dbReference>
<dbReference type="InterPro" id="IPR043502">
    <property type="entry name" value="DNA/RNA_pol_sf"/>
</dbReference>
<dbReference type="GO" id="GO:0003964">
    <property type="term" value="F:RNA-directed DNA polymerase activity"/>
    <property type="evidence" value="ECO:0007669"/>
    <property type="project" value="UniProtKB-KW"/>
</dbReference>
<dbReference type="Proteomes" id="UP000000763">
    <property type="component" value="Chromosome 3"/>
</dbReference>
<keyword evidence="2" id="KW-0695">RNA-directed DNA polymerase</keyword>
<dbReference type="AlphaFoldDB" id="Q7Y1N3"/>
<reference evidence="3" key="1">
    <citation type="journal article" date="2005" name="Nature">
        <title>The map-based sequence of the rice genome.</title>
        <authorList>
            <consortium name="International rice genome sequencing project (IRGSP)"/>
            <person name="Matsumoto T."/>
            <person name="Wu J."/>
            <person name="Kanamori H."/>
            <person name="Katayose Y."/>
            <person name="Fujisawa M."/>
            <person name="Namiki N."/>
            <person name="Mizuno H."/>
            <person name="Yamamoto K."/>
            <person name="Antonio B.A."/>
            <person name="Baba T."/>
            <person name="Sakata K."/>
            <person name="Nagamura Y."/>
            <person name="Aoki H."/>
            <person name="Arikawa K."/>
            <person name="Arita K."/>
            <person name="Bito T."/>
            <person name="Chiden Y."/>
            <person name="Fujitsuka N."/>
            <person name="Fukunaka R."/>
            <person name="Hamada M."/>
            <person name="Harada C."/>
            <person name="Hayashi A."/>
            <person name="Hijishita S."/>
            <person name="Honda M."/>
            <person name="Hosokawa S."/>
            <person name="Ichikawa Y."/>
            <person name="Idonuma A."/>
            <person name="Iijima M."/>
            <person name="Ikeda M."/>
            <person name="Ikeno M."/>
            <person name="Ito K."/>
            <person name="Ito S."/>
            <person name="Ito T."/>
            <person name="Ito Y."/>
            <person name="Ito Y."/>
            <person name="Iwabuchi A."/>
            <person name="Kamiya K."/>
            <person name="Karasawa W."/>
            <person name="Kurita K."/>
            <person name="Katagiri S."/>
            <person name="Kikuta A."/>
            <person name="Kobayashi H."/>
            <person name="Kobayashi N."/>
            <person name="Machita K."/>
            <person name="Maehara T."/>
            <person name="Masukawa M."/>
            <person name="Mizubayashi T."/>
            <person name="Mukai Y."/>
            <person name="Nagasaki H."/>
            <person name="Nagata Y."/>
            <person name="Naito S."/>
            <person name="Nakashima M."/>
            <person name="Nakama Y."/>
            <person name="Nakamichi Y."/>
            <person name="Nakamura M."/>
            <person name="Meguro A."/>
            <person name="Negishi M."/>
            <person name="Ohta I."/>
            <person name="Ohta T."/>
            <person name="Okamoto M."/>
            <person name="Ono N."/>
            <person name="Saji S."/>
            <person name="Sakaguchi M."/>
            <person name="Sakai K."/>
            <person name="Shibata M."/>
            <person name="Shimokawa T."/>
            <person name="Song J."/>
            <person name="Takazaki Y."/>
            <person name="Terasawa K."/>
            <person name="Tsugane M."/>
            <person name="Tsuji K."/>
            <person name="Ueda S."/>
            <person name="Waki K."/>
            <person name="Yamagata H."/>
            <person name="Yamamoto M."/>
            <person name="Yamamoto S."/>
            <person name="Yamane H."/>
            <person name="Yoshiki S."/>
            <person name="Yoshihara R."/>
            <person name="Yukawa K."/>
            <person name="Zhong H."/>
            <person name="Yano M."/>
            <person name="Yuan Q."/>
            <person name="Ouyang S."/>
            <person name="Liu J."/>
            <person name="Jones K.M."/>
            <person name="Gansberger K."/>
            <person name="Moffat K."/>
            <person name="Hill J."/>
            <person name="Bera J."/>
            <person name="Fadrosh D."/>
            <person name="Jin S."/>
            <person name="Johri S."/>
            <person name="Kim M."/>
            <person name="Overton L."/>
            <person name="Reardon M."/>
            <person name="Tsitrin T."/>
            <person name="Vuong H."/>
            <person name="Weaver B."/>
            <person name="Ciecko A."/>
            <person name="Tallon L."/>
            <person name="Jackson J."/>
            <person name="Pai G."/>
            <person name="Aken S.V."/>
            <person name="Utterback T."/>
            <person name="Reidmuller S."/>
            <person name="Feldblyum T."/>
            <person name="Hsiao J."/>
            <person name="Zismann V."/>
            <person name="Iobst S."/>
            <person name="de Vazeille A.R."/>
            <person name="Buell C.R."/>
            <person name="Ying K."/>
            <person name="Li Y."/>
            <person name="Lu T."/>
            <person name="Huang Y."/>
            <person name="Zhao Q."/>
            <person name="Feng Q."/>
            <person name="Zhang L."/>
            <person name="Zhu J."/>
            <person name="Weng Q."/>
            <person name="Mu J."/>
            <person name="Lu Y."/>
            <person name="Fan D."/>
            <person name="Liu Y."/>
            <person name="Guan J."/>
            <person name="Zhang Y."/>
            <person name="Yu S."/>
            <person name="Liu X."/>
            <person name="Zhang Y."/>
            <person name="Hong G."/>
            <person name="Han B."/>
            <person name="Choisne N."/>
            <person name="Demange N."/>
            <person name="Orjeda G."/>
            <person name="Samain S."/>
            <person name="Cattolico L."/>
            <person name="Pelletier E."/>
            <person name="Couloux A."/>
            <person name="Segurens B."/>
            <person name="Wincker P."/>
            <person name="D'Hont A."/>
            <person name="Scarpelli C."/>
            <person name="Weissenbach J."/>
            <person name="Salanoubat M."/>
            <person name="Quetier F."/>
            <person name="Yu Y."/>
            <person name="Kim H.R."/>
            <person name="Rambo T."/>
            <person name="Currie J."/>
            <person name="Collura K."/>
            <person name="Luo M."/>
            <person name="Yang T."/>
            <person name="Ammiraju J.S.S."/>
            <person name="Engler F."/>
            <person name="Soderlund C."/>
            <person name="Wing R.A."/>
            <person name="Palmer L.E."/>
            <person name="de la Bastide M."/>
            <person name="Spiegel L."/>
            <person name="Nascimento L."/>
            <person name="Zutavern T."/>
            <person name="O'Shaughnessy A."/>
            <person name="Dike S."/>
            <person name="Dedhia N."/>
            <person name="Preston R."/>
            <person name="Balija V."/>
            <person name="McCombie W.R."/>
            <person name="Chow T."/>
            <person name="Chen H."/>
            <person name="Chung M."/>
            <person name="Chen C."/>
            <person name="Shaw J."/>
            <person name="Wu H."/>
            <person name="Hsiao K."/>
            <person name="Chao Y."/>
            <person name="Chu M."/>
            <person name="Cheng C."/>
            <person name="Hour A."/>
            <person name="Lee P."/>
            <person name="Lin S."/>
            <person name="Lin Y."/>
            <person name="Liou J."/>
            <person name="Liu S."/>
            <person name="Hsing Y."/>
            <person name="Raghuvanshi S."/>
            <person name="Mohanty A."/>
            <person name="Bharti A.K."/>
            <person name="Gaur A."/>
            <person name="Gupta V."/>
            <person name="Kumar D."/>
            <person name="Ravi V."/>
            <person name="Vij S."/>
            <person name="Kapur A."/>
            <person name="Khurana P."/>
            <person name="Khurana P."/>
            <person name="Khurana J.P."/>
            <person name="Tyagi A.K."/>
            <person name="Gaikwad K."/>
            <person name="Singh A."/>
            <person name="Dalal V."/>
            <person name="Srivastava S."/>
            <person name="Dixit A."/>
            <person name="Pal A.K."/>
            <person name="Ghazi I.A."/>
            <person name="Yadav M."/>
            <person name="Pandit A."/>
            <person name="Bhargava A."/>
            <person name="Sureshbabu K."/>
            <person name="Batra K."/>
            <person name="Sharma T.R."/>
            <person name="Mohapatra T."/>
            <person name="Singh N.K."/>
            <person name="Messing J."/>
            <person name="Nelson A.B."/>
            <person name="Fuks G."/>
            <person name="Kavchok S."/>
            <person name="Keizer G."/>
            <person name="Linton E."/>
            <person name="Llaca V."/>
            <person name="Song R."/>
            <person name="Tanyolac B."/>
            <person name="Young S."/>
            <person name="Ho-Il K."/>
            <person name="Hahn J.H."/>
            <person name="Sangsakoo G."/>
            <person name="Vanavichit A."/>
            <person name="de Mattos Luiz.A.T."/>
            <person name="Zimmer P.D."/>
            <person name="Malone G."/>
            <person name="Dellagostin O."/>
            <person name="de Oliveira A.C."/>
            <person name="Bevan M."/>
            <person name="Bancroft I."/>
            <person name="Minx P."/>
            <person name="Cordum H."/>
            <person name="Wilson R."/>
            <person name="Cheng Z."/>
            <person name="Jin W."/>
            <person name="Jiang J."/>
            <person name="Leong S.A."/>
            <person name="Iwama H."/>
            <person name="Gojobori T."/>
            <person name="Itoh T."/>
            <person name="Niimura Y."/>
            <person name="Fujii Y."/>
            <person name="Habara T."/>
            <person name="Sakai H."/>
            <person name="Sato Y."/>
            <person name="Wilson G."/>
            <person name="Kumar K."/>
            <person name="McCouch S."/>
            <person name="Juretic N."/>
            <person name="Hoen D."/>
            <person name="Wright S."/>
            <person name="Bruskiewich R."/>
            <person name="Bureau T."/>
            <person name="Miyao A."/>
            <person name="Hirochika H."/>
            <person name="Nishikawa T."/>
            <person name="Kadowaki K."/>
            <person name="Sugiura M."/>
            <person name="Burr B."/>
            <person name="Sasaki T."/>
        </authorList>
    </citation>
    <scope>NUCLEOTIDE SEQUENCE [LARGE SCALE GENOMIC DNA]</scope>
    <source>
        <strain evidence="3">cv. Nipponbare</strain>
    </source>
</reference>
<dbReference type="EMBL" id="AC091233">
    <property type="protein sequence ID" value="AAP44599.1"/>
    <property type="molecule type" value="Genomic_DNA"/>
</dbReference>
<dbReference type="InterPro" id="IPR036691">
    <property type="entry name" value="Endo/exonu/phosph_ase_sf"/>
</dbReference>
<protein>
    <submittedName>
        <fullName evidence="2">Reverse transcriptase</fullName>
    </submittedName>
</protein>
<proteinExistence type="predicted"/>
<dbReference type="Pfam" id="PF00078">
    <property type="entry name" value="RVT_1"/>
    <property type="match status" value="1"/>
</dbReference>
<reference evidence="3" key="2">
    <citation type="journal article" date="2008" name="Nucleic Acids Res.">
        <title>The rice annotation project database (RAP-DB): 2008 update.</title>
        <authorList>
            <consortium name="The rice annotation project (RAP)"/>
        </authorList>
    </citation>
    <scope>GENOME REANNOTATION</scope>
    <source>
        <strain evidence="3">cv. Nipponbare</strain>
    </source>
</reference>
<sequence length="502" mass="56505">MNDIFLFNDMISNLGLIEIPLKDRSFTWSNMHDSPLLEQLDWVFISPSWLISYPNTLALSMIKHISDHVPLKVQVQTAIPRANVCRFENFWVQHEGFFQQVLNAWLAVQNIDSSAMAISAELKQVKRNLKCWSKELSKLSLVIDNCNKVINFFDIFEERRLLSVLELVFRSMVRKKVTLLLGYKQEYWRKRFRQNWAQFGGENTKNFHAMASKRFRKNSTQLTTSDGIDISDHEGKAGLVLETYRARLGVSGLPSMAFELSDLFIPRDDLDDLVEPFSTKEIDEIIAQMPTDKAPGPDGFNASTSVLLNGVPGKFFPCRRGVRQGDPLSPPLFAIGADILQSIINKGHQRGVFHLPILINGDCNFPIVPYADDTLLFMQASRTLLLALKALLNTVASSTGLKVNFSKSCLIPLNLDEDKANNPAQTFGCSFGTLPFTYLGLPLSCSKPKVIDFSPLTDWIERMLVATSAFLSYGDRLTLVNSVLSTMPTYYMCSLQLPVAVI</sequence>